<dbReference type="Proteomes" id="UP000079169">
    <property type="component" value="Unplaced"/>
</dbReference>
<dbReference type="KEGG" id="dci:113467874"/>
<evidence type="ECO:0000313" key="2">
    <source>
        <dbReference type="RefSeq" id="XP_026680138.1"/>
    </source>
</evidence>
<feature type="non-terminal residue" evidence="2">
    <location>
        <position position="129"/>
    </location>
</feature>
<dbReference type="PaxDb" id="121845-A0A3Q0IZL1"/>
<feature type="non-terminal residue" evidence="2">
    <location>
        <position position="1"/>
    </location>
</feature>
<dbReference type="GeneID" id="113467874"/>
<dbReference type="AlphaFoldDB" id="A0A3Q0IZL1"/>
<keyword evidence="1" id="KW-1185">Reference proteome</keyword>
<evidence type="ECO:0000313" key="1">
    <source>
        <dbReference type="Proteomes" id="UP000079169"/>
    </source>
</evidence>
<proteinExistence type="predicted"/>
<gene>
    <name evidence="2" type="primary">LOC113467874</name>
</gene>
<name>A0A3Q0IZL1_DIACI</name>
<organism evidence="1 2">
    <name type="scientific">Diaphorina citri</name>
    <name type="common">Asian citrus psyllid</name>
    <dbReference type="NCBI Taxonomy" id="121845"/>
    <lineage>
        <taxon>Eukaryota</taxon>
        <taxon>Metazoa</taxon>
        <taxon>Ecdysozoa</taxon>
        <taxon>Arthropoda</taxon>
        <taxon>Hexapoda</taxon>
        <taxon>Insecta</taxon>
        <taxon>Pterygota</taxon>
        <taxon>Neoptera</taxon>
        <taxon>Paraneoptera</taxon>
        <taxon>Hemiptera</taxon>
        <taxon>Sternorrhyncha</taxon>
        <taxon>Psylloidea</taxon>
        <taxon>Psyllidae</taxon>
        <taxon>Diaphorininae</taxon>
        <taxon>Diaphorina</taxon>
    </lineage>
</organism>
<dbReference type="RefSeq" id="XP_026680138.1">
    <property type="nucleotide sequence ID" value="XM_026824337.1"/>
</dbReference>
<sequence>LELCNPIGTWVSFIYEVDVYILLLSIFIWDLGYLSYCRNHWFSDSSDLSHFSSLQYLSFIVRNINPSHTYLSSGRYYFVFITHPSFNFKSYFKFLYTWAELLGPMYLRLVHLAFTTISGTSPEVTTISG</sequence>
<accession>A0A3Q0IZL1</accession>
<reference evidence="2" key="1">
    <citation type="submission" date="2025-08" db="UniProtKB">
        <authorList>
            <consortium name="RefSeq"/>
        </authorList>
    </citation>
    <scope>IDENTIFICATION</scope>
</reference>
<protein>
    <submittedName>
        <fullName evidence="2">Uncharacterized protein LOC113467874</fullName>
    </submittedName>
</protein>